<dbReference type="EMBL" id="JXZB01000004">
    <property type="protein sequence ID" value="KIQ61699.1"/>
    <property type="molecule type" value="Genomic_DNA"/>
</dbReference>
<evidence type="ECO:0000256" key="1">
    <source>
        <dbReference type="SAM" id="MobiDB-lite"/>
    </source>
</evidence>
<name>A0A0D0PH41_KITGR</name>
<gene>
    <name evidence="3" type="ORF">TR51_20635</name>
</gene>
<feature type="compositionally biased region" description="Low complexity" evidence="1">
    <location>
        <begin position="69"/>
        <end position="87"/>
    </location>
</feature>
<feature type="chain" id="PRO_5039519243" evidence="2">
    <location>
        <begin position="20"/>
        <end position="110"/>
    </location>
</feature>
<dbReference type="AlphaFoldDB" id="A0A0D0PH41"/>
<feature type="compositionally biased region" description="Pro residues" evidence="1">
    <location>
        <begin position="44"/>
        <end position="58"/>
    </location>
</feature>
<dbReference type="STRING" id="2064.TR51_20635"/>
<organism evidence="3 4">
    <name type="scientific">Kitasatospora griseola</name>
    <name type="common">Streptomyces griseolosporeus</name>
    <dbReference type="NCBI Taxonomy" id="2064"/>
    <lineage>
        <taxon>Bacteria</taxon>
        <taxon>Bacillati</taxon>
        <taxon>Actinomycetota</taxon>
        <taxon>Actinomycetes</taxon>
        <taxon>Kitasatosporales</taxon>
        <taxon>Streptomycetaceae</taxon>
        <taxon>Kitasatospora</taxon>
    </lineage>
</organism>
<evidence type="ECO:0000256" key="2">
    <source>
        <dbReference type="SAM" id="SignalP"/>
    </source>
</evidence>
<feature type="region of interest" description="Disordered" evidence="1">
    <location>
        <begin position="18"/>
        <end position="110"/>
    </location>
</feature>
<feature type="compositionally biased region" description="Low complexity" evidence="1">
    <location>
        <begin position="18"/>
        <end position="35"/>
    </location>
</feature>
<evidence type="ECO:0000313" key="4">
    <source>
        <dbReference type="Proteomes" id="UP000032066"/>
    </source>
</evidence>
<reference evidence="3 4" key="1">
    <citation type="submission" date="2015-02" db="EMBL/GenBank/DDBJ databases">
        <title>Draft genome sequence of Kitasatospora griseola MF730-N6, a bafilomycin, terpentecin and satosporin producer.</title>
        <authorList>
            <person name="Arens J.C."/>
            <person name="Haltli B."/>
            <person name="Kerr R.G."/>
        </authorList>
    </citation>
    <scope>NUCLEOTIDE SEQUENCE [LARGE SCALE GENOMIC DNA]</scope>
    <source>
        <strain evidence="3 4">MF730-N6</strain>
    </source>
</reference>
<protein>
    <submittedName>
        <fullName evidence="3">Uncharacterized protein</fullName>
    </submittedName>
</protein>
<sequence length="110" mass="10985">MGLVLAAAAVVVGGTAACARGSGPAPKAPPRQAAPVDTRAPGDGVPPAPTTAPTPEAWPTPSGTLFSATPLTTPTGHPPTVTVTPGTRPDHGISTPRRTTRTPTPTRRTR</sequence>
<dbReference type="PATRIC" id="fig|2064.6.peg.4439"/>
<evidence type="ECO:0000313" key="3">
    <source>
        <dbReference type="EMBL" id="KIQ61699.1"/>
    </source>
</evidence>
<feature type="signal peptide" evidence="2">
    <location>
        <begin position="1"/>
        <end position="19"/>
    </location>
</feature>
<accession>A0A0D0PH41</accession>
<keyword evidence="2" id="KW-0732">Signal</keyword>
<dbReference type="Proteomes" id="UP000032066">
    <property type="component" value="Unassembled WGS sequence"/>
</dbReference>
<proteinExistence type="predicted"/>
<keyword evidence="4" id="KW-1185">Reference proteome</keyword>
<comment type="caution">
    <text evidence="3">The sequence shown here is derived from an EMBL/GenBank/DDBJ whole genome shotgun (WGS) entry which is preliminary data.</text>
</comment>
<feature type="compositionally biased region" description="Low complexity" evidence="1">
    <location>
        <begin position="95"/>
        <end position="110"/>
    </location>
</feature>